<accession>A0ABR3VCU0</accession>
<evidence type="ECO:0000313" key="6">
    <source>
        <dbReference type="Proteomes" id="UP001583172"/>
    </source>
</evidence>
<evidence type="ECO:0000256" key="3">
    <source>
        <dbReference type="SAM" id="MobiDB-lite"/>
    </source>
</evidence>
<dbReference type="PROSITE" id="PS50102">
    <property type="entry name" value="RRM"/>
    <property type="match status" value="1"/>
</dbReference>
<comment type="caution">
    <text evidence="5">The sequence shown here is derived from an EMBL/GenBank/DDBJ whole genome shotgun (WGS) entry which is preliminary data.</text>
</comment>
<evidence type="ECO:0000259" key="4">
    <source>
        <dbReference type="PROSITE" id="PS50102"/>
    </source>
</evidence>
<feature type="region of interest" description="Disordered" evidence="3">
    <location>
        <begin position="254"/>
        <end position="274"/>
    </location>
</feature>
<evidence type="ECO:0000256" key="2">
    <source>
        <dbReference type="PROSITE-ProRule" id="PRU00176"/>
    </source>
</evidence>
<feature type="region of interest" description="Disordered" evidence="3">
    <location>
        <begin position="187"/>
        <end position="237"/>
    </location>
</feature>
<evidence type="ECO:0000313" key="5">
    <source>
        <dbReference type="EMBL" id="KAL1839607.1"/>
    </source>
</evidence>
<dbReference type="PANTHER" id="PTHR19965">
    <property type="entry name" value="RNA AND EXPORT FACTOR BINDING PROTEIN"/>
    <property type="match status" value="1"/>
</dbReference>
<dbReference type="Proteomes" id="UP001583172">
    <property type="component" value="Unassembled WGS sequence"/>
</dbReference>
<dbReference type="Gene3D" id="3.30.70.330">
    <property type="match status" value="1"/>
</dbReference>
<evidence type="ECO:0000256" key="1">
    <source>
        <dbReference type="ARBA" id="ARBA00022884"/>
    </source>
</evidence>
<dbReference type="SMART" id="SM01218">
    <property type="entry name" value="FoP_duplication"/>
    <property type="match status" value="1"/>
</dbReference>
<feature type="domain" description="RRM" evidence="4">
    <location>
        <begin position="80"/>
        <end position="172"/>
    </location>
</feature>
<dbReference type="InterPro" id="IPR025715">
    <property type="entry name" value="FoP_C"/>
</dbReference>
<protein>
    <recommendedName>
        <fullName evidence="4">RRM domain-containing protein</fullName>
    </recommendedName>
</protein>
<dbReference type="InterPro" id="IPR051229">
    <property type="entry name" value="ALYREF_mRNA_export"/>
</dbReference>
<dbReference type="SUPFAM" id="SSF54928">
    <property type="entry name" value="RNA-binding domain, RBD"/>
    <property type="match status" value="1"/>
</dbReference>
<feature type="compositionally biased region" description="Basic residues" evidence="3">
    <location>
        <begin position="216"/>
        <end position="230"/>
    </location>
</feature>
<proteinExistence type="predicted"/>
<sequence length="274" mass="28614">MPCRRTCSTAHGIFPLDDFVTWNGTQVQVGLGFQHGRVTPYTLSPLNKGSVVLEHGVSRTVSANVGRGFACELSVSLLRSLLFLVPLLADDCDDGSSRTSTADLVTMQSARDSTVQSIGQVKKVEISYGPGGVSRGIAHVTFQHADGASKAFQTLNGLLIDNKPVKVEVVVASADLIPQPKPLAQRIVQPKAQPKSAATVKQNGATAKAGAAATKGAKKPRRGRSHRPVKKTAEELDSEMADYFDNANAADANANAAAPAAAAGGDAAMDEDVL</sequence>
<dbReference type="PANTHER" id="PTHR19965:SF35">
    <property type="entry name" value="RNA ANNEALING PROTEIN YRA1"/>
    <property type="match status" value="1"/>
</dbReference>
<dbReference type="InterPro" id="IPR000504">
    <property type="entry name" value="RRM_dom"/>
</dbReference>
<keyword evidence="1 2" id="KW-0694">RNA-binding</keyword>
<feature type="compositionally biased region" description="Low complexity" evidence="3">
    <location>
        <begin position="254"/>
        <end position="267"/>
    </location>
</feature>
<keyword evidence="6" id="KW-1185">Reference proteome</keyword>
<reference evidence="5 6" key="1">
    <citation type="journal article" date="2024" name="Commun. Biol.">
        <title>Comparative genomic analysis of thermophilic fungi reveals convergent evolutionary adaptations and gene losses.</title>
        <authorList>
            <person name="Steindorff A.S."/>
            <person name="Aguilar-Pontes M.V."/>
            <person name="Robinson A.J."/>
            <person name="Andreopoulos B."/>
            <person name="LaButti K."/>
            <person name="Kuo A."/>
            <person name="Mondo S."/>
            <person name="Riley R."/>
            <person name="Otillar R."/>
            <person name="Haridas S."/>
            <person name="Lipzen A."/>
            <person name="Grimwood J."/>
            <person name="Schmutz J."/>
            <person name="Clum A."/>
            <person name="Reid I.D."/>
            <person name="Moisan M.C."/>
            <person name="Butler G."/>
            <person name="Nguyen T.T.M."/>
            <person name="Dewar K."/>
            <person name="Conant G."/>
            <person name="Drula E."/>
            <person name="Henrissat B."/>
            <person name="Hansel C."/>
            <person name="Singer S."/>
            <person name="Hutchinson M.I."/>
            <person name="de Vries R.P."/>
            <person name="Natvig D.O."/>
            <person name="Powell A.J."/>
            <person name="Tsang A."/>
            <person name="Grigoriev I.V."/>
        </authorList>
    </citation>
    <scope>NUCLEOTIDE SEQUENCE [LARGE SCALE GENOMIC DNA]</scope>
    <source>
        <strain evidence="5 6">CBS 620.91</strain>
    </source>
</reference>
<feature type="compositionally biased region" description="Low complexity" evidence="3">
    <location>
        <begin position="204"/>
        <end position="215"/>
    </location>
</feature>
<gene>
    <name evidence="5" type="ORF">VTJ49DRAFT_1310</name>
</gene>
<organism evidence="5 6">
    <name type="scientific">Humicola insolens</name>
    <name type="common">Soft-rot fungus</name>
    <dbReference type="NCBI Taxonomy" id="85995"/>
    <lineage>
        <taxon>Eukaryota</taxon>
        <taxon>Fungi</taxon>
        <taxon>Dikarya</taxon>
        <taxon>Ascomycota</taxon>
        <taxon>Pezizomycotina</taxon>
        <taxon>Sordariomycetes</taxon>
        <taxon>Sordariomycetidae</taxon>
        <taxon>Sordariales</taxon>
        <taxon>Chaetomiaceae</taxon>
        <taxon>Mycothermus</taxon>
    </lineage>
</organism>
<dbReference type="EMBL" id="JAZGSY010000148">
    <property type="protein sequence ID" value="KAL1839607.1"/>
    <property type="molecule type" value="Genomic_DNA"/>
</dbReference>
<name>A0ABR3VCU0_HUMIN</name>
<dbReference type="InterPro" id="IPR035979">
    <property type="entry name" value="RBD_domain_sf"/>
</dbReference>
<dbReference type="Pfam" id="PF00076">
    <property type="entry name" value="RRM_1"/>
    <property type="match status" value="1"/>
</dbReference>
<dbReference type="InterPro" id="IPR012677">
    <property type="entry name" value="Nucleotide-bd_a/b_plait_sf"/>
</dbReference>